<evidence type="ECO:0000256" key="5">
    <source>
        <dbReference type="ARBA" id="ARBA00023163"/>
    </source>
</evidence>
<gene>
    <name evidence="8" type="ORF">PPSIR1_07638</name>
</gene>
<dbReference type="Gene3D" id="1.10.10.10">
    <property type="entry name" value="Winged helix-like DNA-binding domain superfamily/Winged helix DNA-binding domain"/>
    <property type="match status" value="1"/>
</dbReference>
<evidence type="ECO:0000256" key="4">
    <source>
        <dbReference type="ARBA" id="ARBA00023125"/>
    </source>
</evidence>
<comment type="caution">
    <text evidence="8">The sequence shown here is derived from an EMBL/GenBank/DDBJ whole genome shotgun (WGS) entry which is preliminary data.</text>
</comment>
<dbReference type="InterPro" id="IPR014284">
    <property type="entry name" value="RNA_pol_sigma-70_dom"/>
</dbReference>
<dbReference type="InterPro" id="IPR013325">
    <property type="entry name" value="RNA_pol_sigma_r2"/>
</dbReference>
<keyword evidence="4" id="KW-0238">DNA-binding</keyword>
<dbReference type="InterPro" id="IPR039425">
    <property type="entry name" value="RNA_pol_sigma-70-like"/>
</dbReference>
<keyword evidence="3" id="KW-0731">Sigma factor</keyword>
<dbReference type="AlphaFoldDB" id="A6GD49"/>
<feature type="domain" description="RNA polymerase sigma factor 70 region 4 type 2" evidence="7">
    <location>
        <begin position="131"/>
        <end position="177"/>
    </location>
</feature>
<feature type="domain" description="RNA polymerase sigma-70 region 2" evidence="6">
    <location>
        <begin position="30"/>
        <end position="90"/>
    </location>
</feature>
<protein>
    <submittedName>
        <fullName evidence="8">RNA polymerase sigma-70 factor, ECF subfamily protein</fullName>
    </submittedName>
</protein>
<sequence>MRDDQLIPRDDAELLAAWREGSREAGGQLLERHFRSLYLFFVTKVGHGGEVDDLIQRTFTGAVEGLERYRGEAAVKTWLLAIARNVLRQWAWERKRKRTREEGLGEVSVADLGVGVSTAFRQAREQKLLVAGLQRLPIDAQVILELYYWEGLRAREIAGVFAIPEGTVRGRIRKAKVLLEAELDALTRTGEELASTLQGLETWAADIAAQVLPSPTAR</sequence>
<keyword evidence="2" id="KW-0805">Transcription regulation</keyword>
<dbReference type="SUPFAM" id="SSF88659">
    <property type="entry name" value="Sigma3 and sigma4 domains of RNA polymerase sigma factors"/>
    <property type="match status" value="1"/>
</dbReference>
<dbReference type="InterPro" id="IPR013324">
    <property type="entry name" value="RNA_pol_sigma_r3/r4-like"/>
</dbReference>
<dbReference type="Gene3D" id="1.10.1740.10">
    <property type="match status" value="1"/>
</dbReference>
<dbReference type="InterPro" id="IPR036388">
    <property type="entry name" value="WH-like_DNA-bd_sf"/>
</dbReference>
<dbReference type="Pfam" id="PF08281">
    <property type="entry name" value="Sigma70_r4_2"/>
    <property type="match status" value="1"/>
</dbReference>
<comment type="similarity">
    <text evidence="1">Belongs to the sigma-70 factor family. ECF subfamily.</text>
</comment>
<dbReference type="GO" id="GO:0006352">
    <property type="term" value="P:DNA-templated transcription initiation"/>
    <property type="evidence" value="ECO:0007669"/>
    <property type="project" value="InterPro"/>
</dbReference>
<name>A6GD49_9BACT</name>
<dbReference type="InterPro" id="IPR013249">
    <property type="entry name" value="RNA_pol_sigma70_r4_t2"/>
</dbReference>
<evidence type="ECO:0000256" key="2">
    <source>
        <dbReference type="ARBA" id="ARBA00023015"/>
    </source>
</evidence>
<evidence type="ECO:0000256" key="1">
    <source>
        <dbReference type="ARBA" id="ARBA00010641"/>
    </source>
</evidence>
<evidence type="ECO:0000256" key="3">
    <source>
        <dbReference type="ARBA" id="ARBA00023082"/>
    </source>
</evidence>
<evidence type="ECO:0000259" key="6">
    <source>
        <dbReference type="Pfam" id="PF04542"/>
    </source>
</evidence>
<dbReference type="NCBIfam" id="TIGR02937">
    <property type="entry name" value="sigma70-ECF"/>
    <property type="match status" value="1"/>
</dbReference>
<dbReference type="InterPro" id="IPR007627">
    <property type="entry name" value="RNA_pol_sigma70_r2"/>
</dbReference>
<reference evidence="8 9" key="1">
    <citation type="submission" date="2007-06" db="EMBL/GenBank/DDBJ databases">
        <authorList>
            <person name="Shimkets L."/>
            <person name="Ferriera S."/>
            <person name="Johnson J."/>
            <person name="Kravitz S."/>
            <person name="Beeson K."/>
            <person name="Sutton G."/>
            <person name="Rogers Y.-H."/>
            <person name="Friedman R."/>
            <person name="Frazier M."/>
            <person name="Venter J.C."/>
        </authorList>
    </citation>
    <scope>NUCLEOTIDE SEQUENCE [LARGE SCALE GENOMIC DNA]</scope>
    <source>
        <strain evidence="8 9">SIR-1</strain>
    </source>
</reference>
<proteinExistence type="inferred from homology"/>
<dbReference type="eggNOG" id="COG1595">
    <property type="taxonomic scope" value="Bacteria"/>
</dbReference>
<dbReference type="STRING" id="391625.PPSIR1_07638"/>
<keyword evidence="9" id="KW-1185">Reference proteome</keyword>
<dbReference type="EMBL" id="ABCS01000070">
    <property type="protein sequence ID" value="EDM76207.1"/>
    <property type="molecule type" value="Genomic_DNA"/>
</dbReference>
<evidence type="ECO:0000259" key="7">
    <source>
        <dbReference type="Pfam" id="PF08281"/>
    </source>
</evidence>
<dbReference type="SUPFAM" id="SSF88946">
    <property type="entry name" value="Sigma2 domain of RNA polymerase sigma factors"/>
    <property type="match status" value="1"/>
</dbReference>
<dbReference type="GO" id="GO:0003677">
    <property type="term" value="F:DNA binding"/>
    <property type="evidence" value="ECO:0007669"/>
    <property type="project" value="UniProtKB-KW"/>
</dbReference>
<evidence type="ECO:0000313" key="9">
    <source>
        <dbReference type="Proteomes" id="UP000005801"/>
    </source>
</evidence>
<accession>A6GD49</accession>
<evidence type="ECO:0000313" key="8">
    <source>
        <dbReference type="EMBL" id="EDM76207.1"/>
    </source>
</evidence>
<dbReference type="PANTHER" id="PTHR43133:SF8">
    <property type="entry name" value="RNA POLYMERASE SIGMA FACTOR HI_1459-RELATED"/>
    <property type="match status" value="1"/>
</dbReference>
<dbReference type="RefSeq" id="WP_006974640.1">
    <property type="nucleotide sequence ID" value="NZ_ABCS01000070.1"/>
</dbReference>
<dbReference type="Proteomes" id="UP000005801">
    <property type="component" value="Unassembled WGS sequence"/>
</dbReference>
<organism evidence="8 9">
    <name type="scientific">Plesiocystis pacifica SIR-1</name>
    <dbReference type="NCBI Taxonomy" id="391625"/>
    <lineage>
        <taxon>Bacteria</taxon>
        <taxon>Pseudomonadati</taxon>
        <taxon>Myxococcota</taxon>
        <taxon>Polyangia</taxon>
        <taxon>Nannocystales</taxon>
        <taxon>Nannocystaceae</taxon>
        <taxon>Plesiocystis</taxon>
    </lineage>
</organism>
<dbReference type="PANTHER" id="PTHR43133">
    <property type="entry name" value="RNA POLYMERASE ECF-TYPE SIGMA FACTO"/>
    <property type="match status" value="1"/>
</dbReference>
<keyword evidence="5" id="KW-0804">Transcription</keyword>
<dbReference type="GO" id="GO:0016987">
    <property type="term" value="F:sigma factor activity"/>
    <property type="evidence" value="ECO:0007669"/>
    <property type="project" value="UniProtKB-KW"/>
</dbReference>
<dbReference type="Pfam" id="PF04542">
    <property type="entry name" value="Sigma70_r2"/>
    <property type="match status" value="1"/>
</dbReference>